<dbReference type="GO" id="GO:0033617">
    <property type="term" value="P:mitochondrial respiratory chain complex IV assembly"/>
    <property type="evidence" value="ECO:0007669"/>
    <property type="project" value="TreeGrafter"/>
</dbReference>
<feature type="transmembrane region" description="Helical" evidence="6">
    <location>
        <begin position="110"/>
        <end position="127"/>
    </location>
</feature>
<sequence length="279" mass="30782">MKVATPEEIKEYNHTCLIGGIKGAGVGALLGIGLAFTLKKRQPHLFGNMSATVKVGTGIVPGLAGFSIGAEKAGEAYDDKKYSGAYLDMEHRKEQQAGFMHYLKEHKYKCVFGGWVVSMAGSMWYVFRDKYMTSTQKIVQARMYAQASTIILLFATLAFSASDNLGGGNNSRDFLGKDGKVHHHHVQLEHSDDWKELVKEEEDRLKEAKAEAKQHSQELKAEVKSTADEIKEKTKGKFDEAKKSAADAAEDAADKAEDVADDAKEKAEEYKEDVKKAVK</sequence>
<evidence type="ECO:0000313" key="11">
    <source>
        <dbReference type="Proteomes" id="UP000256601"/>
    </source>
</evidence>
<reference evidence="9 11" key="2">
    <citation type="submission" date="2018-07" db="EMBL/GenBank/DDBJ databases">
        <title>Draft Genome Assemblies for Five Robust Yarrowia lipolytica Strains Exhibiting High Lipid Production and Pentose Sugar Utilization and Sugar Alcohol Secretion from Undetoxified Lignocellulosic Biomass Hydrolysates.</title>
        <authorList>
            <consortium name="DOE Joint Genome Institute"/>
            <person name="Walker C."/>
            <person name="Ryu S."/>
            <person name="Na H."/>
            <person name="Zane M."/>
            <person name="LaButti K."/>
            <person name="Lipzen A."/>
            <person name="Haridas S."/>
            <person name="Barry K."/>
            <person name="Grigoriev I.V."/>
            <person name="Quarterman J."/>
            <person name="Slininger P."/>
            <person name="Dien B."/>
            <person name="Trinh C.T."/>
        </authorList>
    </citation>
    <scope>NUCLEOTIDE SEQUENCE [LARGE SCALE GENOMIC DNA]</scope>
    <source>
        <strain evidence="9 11">YB392</strain>
    </source>
</reference>
<dbReference type="GeneID" id="2908717"/>
<dbReference type="Proteomes" id="UP000182444">
    <property type="component" value="Chromosome 1F"/>
</dbReference>
<dbReference type="eggNOG" id="ENOG502QT50">
    <property type="taxonomic scope" value="Eukaryota"/>
</dbReference>
<dbReference type="VEuPathDB" id="FungiDB:YALI0_F24409g"/>
<dbReference type="EMBL" id="KZ858960">
    <property type="protein sequence ID" value="RDW27679.1"/>
    <property type="molecule type" value="Genomic_DNA"/>
</dbReference>
<evidence type="ECO:0000256" key="2">
    <source>
        <dbReference type="ARBA" id="ARBA00022692"/>
    </source>
</evidence>
<dbReference type="InterPro" id="IPR040153">
    <property type="entry name" value="Rcf2"/>
</dbReference>
<name>A0A1H6PNI0_YARLL</name>
<proteinExistence type="predicted"/>
<feature type="transmembrane region" description="Helical" evidence="6">
    <location>
        <begin position="143"/>
        <end position="162"/>
    </location>
</feature>
<evidence type="ECO:0000256" key="5">
    <source>
        <dbReference type="SAM" id="MobiDB-lite"/>
    </source>
</evidence>
<dbReference type="PANTHER" id="PTHR28018:SF3">
    <property type="entry name" value="RESPIRATORY SUPERCOMPLEX FACTOR 2, MITOCHONDRIAL"/>
    <property type="match status" value="1"/>
</dbReference>
<keyword evidence="4 6" id="KW-0472">Membrane</keyword>
<evidence type="ECO:0000256" key="4">
    <source>
        <dbReference type="ARBA" id="ARBA00023136"/>
    </source>
</evidence>
<keyword evidence="3 6" id="KW-1133">Transmembrane helix</keyword>
<dbReference type="VEuPathDB" id="FungiDB:YALI1_F31798g"/>
<dbReference type="PANTHER" id="PTHR28018">
    <property type="entry name" value="RESPIRATORY SUPERCOMPLEX FACTOR 2, MITOCHONDRIAL"/>
    <property type="match status" value="1"/>
</dbReference>
<dbReference type="Gene3D" id="1.20.120.20">
    <property type="entry name" value="Apolipoprotein"/>
    <property type="match status" value="1"/>
</dbReference>
<organism evidence="8 10">
    <name type="scientific">Yarrowia lipolytica</name>
    <name type="common">Candida lipolytica</name>
    <dbReference type="NCBI Taxonomy" id="4952"/>
    <lineage>
        <taxon>Eukaryota</taxon>
        <taxon>Fungi</taxon>
        <taxon>Dikarya</taxon>
        <taxon>Ascomycota</taxon>
        <taxon>Saccharomycotina</taxon>
        <taxon>Dipodascomycetes</taxon>
        <taxon>Dipodascales</taxon>
        <taxon>Dipodascales incertae sedis</taxon>
        <taxon>Yarrowia</taxon>
    </lineage>
</organism>
<protein>
    <recommendedName>
        <fullName evidence="7">HIG1 domain-containing protein</fullName>
    </recommendedName>
</protein>
<dbReference type="Pfam" id="PF04588">
    <property type="entry name" value="HIG_1_N"/>
    <property type="match status" value="1"/>
</dbReference>
<feature type="compositionally biased region" description="Basic and acidic residues" evidence="5">
    <location>
        <begin position="205"/>
        <end position="245"/>
    </location>
</feature>
<feature type="domain" description="HIG1" evidence="7">
    <location>
        <begin position="79"/>
        <end position="171"/>
    </location>
</feature>
<dbReference type="AlphaFoldDB" id="A0A1H6PNI0"/>
<comment type="subcellular location">
    <subcellularLocation>
        <location evidence="1">Mitochondrion</location>
    </subcellularLocation>
</comment>
<feature type="region of interest" description="Disordered" evidence="5">
    <location>
        <begin position="205"/>
        <end position="279"/>
    </location>
</feature>
<dbReference type="EMBL" id="CP017558">
    <property type="protein sequence ID" value="AOW07645.1"/>
    <property type="molecule type" value="Genomic_DNA"/>
</dbReference>
<accession>A0A1H6PNI0</accession>
<evidence type="ECO:0000259" key="7">
    <source>
        <dbReference type="PROSITE" id="PS51503"/>
    </source>
</evidence>
<keyword evidence="2 6" id="KW-0812">Transmembrane</keyword>
<dbReference type="SUPFAM" id="SSF58113">
    <property type="entry name" value="Apolipoprotein A-I"/>
    <property type="match status" value="1"/>
</dbReference>
<evidence type="ECO:0000313" key="10">
    <source>
        <dbReference type="Proteomes" id="UP000182444"/>
    </source>
</evidence>
<dbReference type="RefSeq" id="XP_505828.1">
    <property type="nucleotide sequence ID" value="XM_505828.1"/>
</dbReference>
<dbReference type="Proteomes" id="UP000256601">
    <property type="component" value="Unassembled WGS sequence"/>
</dbReference>
<dbReference type="OrthoDB" id="1915122at2759"/>
<evidence type="ECO:0000256" key="3">
    <source>
        <dbReference type="ARBA" id="ARBA00022989"/>
    </source>
</evidence>
<dbReference type="GO" id="GO:0005739">
    <property type="term" value="C:mitochondrion"/>
    <property type="evidence" value="ECO:0007669"/>
    <property type="project" value="UniProtKB-SubCell"/>
</dbReference>
<dbReference type="InterPro" id="IPR007667">
    <property type="entry name" value="Hypoxia_induced_domain"/>
</dbReference>
<dbReference type="KEGG" id="yli:2908717"/>
<evidence type="ECO:0000256" key="6">
    <source>
        <dbReference type="SAM" id="Phobius"/>
    </source>
</evidence>
<feature type="compositionally biased region" description="Basic and acidic residues" evidence="5">
    <location>
        <begin position="252"/>
        <end position="279"/>
    </location>
</feature>
<evidence type="ECO:0000313" key="8">
    <source>
        <dbReference type="EMBL" id="AOW07645.1"/>
    </source>
</evidence>
<evidence type="ECO:0000313" key="9">
    <source>
        <dbReference type="EMBL" id="RDW27679.1"/>
    </source>
</evidence>
<dbReference type="PROSITE" id="PS51503">
    <property type="entry name" value="HIG1"/>
    <property type="match status" value="1"/>
</dbReference>
<feature type="transmembrane region" description="Helical" evidence="6">
    <location>
        <begin position="12"/>
        <end position="36"/>
    </location>
</feature>
<evidence type="ECO:0000256" key="1">
    <source>
        <dbReference type="ARBA" id="ARBA00004173"/>
    </source>
</evidence>
<gene>
    <name evidence="9" type="ORF">B0I71DRAFT_128751</name>
    <name evidence="8" type="ORF">YALI1_F31798g</name>
</gene>
<reference evidence="8 10" key="1">
    <citation type="journal article" date="2016" name="PLoS ONE">
        <title>Sequence Assembly of Yarrowia lipolytica Strain W29/CLIB89 Shows Transposable Element Diversity.</title>
        <authorList>
            <person name="Magnan C."/>
            <person name="Yu J."/>
            <person name="Chang I."/>
            <person name="Jahn E."/>
            <person name="Kanomata Y."/>
            <person name="Wu J."/>
            <person name="Zeller M."/>
            <person name="Oakes M."/>
            <person name="Baldi P."/>
            <person name="Sandmeyer S."/>
        </authorList>
    </citation>
    <scope>NUCLEOTIDE SEQUENCE [LARGE SCALE GENOMIC DNA]</scope>
    <source>
        <strain evidence="8">CLIB89</strain>
        <strain evidence="10">CLIB89(W29)</strain>
    </source>
</reference>